<comment type="caution">
    <text evidence="2">The sequence shown here is derived from an EMBL/GenBank/DDBJ whole genome shotgun (WGS) entry which is preliminary data.</text>
</comment>
<sequence length="44" mass="4821">MADSDRGRESDDERSEEEGEEQGQYGGTQDHELTGVEGDSDDDS</sequence>
<accession>A0ABD5P3N6</accession>
<evidence type="ECO:0008006" key="4">
    <source>
        <dbReference type="Google" id="ProtNLM"/>
    </source>
</evidence>
<dbReference type="AlphaFoldDB" id="A0ABD5P3N6"/>
<organism evidence="2 3">
    <name type="scientific">Natribaculum luteum</name>
    <dbReference type="NCBI Taxonomy" id="1586232"/>
    <lineage>
        <taxon>Archaea</taxon>
        <taxon>Methanobacteriati</taxon>
        <taxon>Methanobacteriota</taxon>
        <taxon>Stenosarchaea group</taxon>
        <taxon>Halobacteria</taxon>
        <taxon>Halobacteriales</taxon>
        <taxon>Natrialbaceae</taxon>
        <taxon>Natribaculum</taxon>
    </lineage>
</organism>
<reference evidence="2 3" key="1">
    <citation type="journal article" date="2014" name="Int. J. Syst. Evol. Microbiol.">
        <title>Complete genome sequence of Corynebacterium casei LMG S-19264T (=DSM 44701T), isolated from a smear-ripened cheese.</title>
        <authorList>
            <consortium name="US DOE Joint Genome Institute (JGI-PGF)"/>
            <person name="Walter F."/>
            <person name="Albersmeier A."/>
            <person name="Kalinowski J."/>
            <person name="Ruckert C."/>
        </authorList>
    </citation>
    <scope>NUCLEOTIDE SEQUENCE [LARGE SCALE GENOMIC DNA]</scope>
    <source>
        <strain evidence="2 3">IBRC-M 10912</strain>
    </source>
</reference>
<dbReference type="GeneID" id="76530267"/>
<dbReference type="RefSeq" id="WP_265781574.1">
    <property type="nucleotide sequence ID" value="NZ_CP095397.1"/>
</dbReference>
<evidence type="ECO:0000313" key="3">
    <source>
        <dbReference type="Proteomes" id="UP001595821"/>
    </source>
</evidence>
<feature type="compositionally biased region" description="Acidic residues" evidence="1">
    <location>
        <begin position="12"/>
        <end position="21"/>
    </location>
</feature>
<dbReference type="EMBL" id="JBHSDJ010000124">
    <property type="protein sequence ID" value="MFC4248553.1"/>
    <property type="molecule type" value="Genomic_DNA"/>
</dbReference>
<name>A0ABD5P3N6_9EURY</name>
<dbReference type="Proteomes" id="UP001595821">
    <property type="component" value="Unassembled WGS sequence"/>
</dbReference>
<feature type="region of interest" description="Disordered" evidence="1">
    <location>
        <begin position="1"/>
        <end position="44"/>
    </location>
</feature>
<gene>
    <name evidence="2" type="ORF">ACFOZ7_16710</name>
</gene>
<protein>
    <recommendedName>
        <fullName evidence="4">Death domain-associated protein</fullName>
    </recommendedName>
</protein>
<feature type="compositionally biased region" description="Basic and acidic residues" evidence="1">
    <location>
        <begin position="1"/>
        <end position="11"/>
    </location>
</feature>
<proteinExistence type="predicted"/>
<evidence type="ECO:0000256" key="1">
    <source>
        <dbReference type="SAM" id="MobiDB-lite"/>
    </source>
</evidence>
<evidence type="ECO:0000313" key="2">
    <source>
        <dbReference type="EMBL" id="MFC4248553.1"/>
    </source>
</evidence>